<evidence type="ECO:0000313" key="8">
    <source>
        <dbReference type="Proteomes" id="UP001374579"/>
    </source>
</evidence>
<dbReference type="EMBL" id="JBAMIC010004070">
    <property type="protein sequence ID" value="KAK7088752.1"/>
    <property type="molecule type" value="Genomic_DNA"/>
</dbReference>
<feature type="chain" id="PRO_5044710986" description="Kazal-like domain-containing protein" evidence="4">
    <location>
        <begin position="18"/>
        <end position="147"/>
    </location>
</feature>
<keyword evidence="1" id="KW-0646">Protease inhibitor</keyword>
<keyword evidence="2" id="KW-0722">Serine protease inhibitor</keyword>
<protein>
    <recommendedName>
        <fullName evidence="5">Kazal-like domain-containing protein</fullName>
    </recommendedName>
</protein>
<keyword evidence="8" id="KW-1185">Reference proteome</keyword>
<reference evidence="6 8" key="1">
    <citation type="submission" date="2024-02" db="EMBL/GenBank/DDBJ databases">
        <title>Chromosome-scale genome assembly of the rough periwinkle Littorina saxatilis.</title>
        <authorList>
            <person name="De Jode A."/>
            <person name="Faria R."/>
            <person name="Formenti G."/>
            <person name="Sims Y."/>
            <person name="Smith T.P."/>
            <person name="Tracey A."/>
            <person name="Wood J.M.D."/>
            <person name="Zagrodzka Z.B."/>
            <person name="Johannesson K."/>
            <person name="Butlin R.K."/>
            <person name="Leder E.H."/>
        </authorList>
    </citation>
    <scope>NUCLEOTIDE SEQUENCE [LARGE SCALE GENOMIC DNA]</scope>
    <source>
        <strain evidence="6">Snail1</strain>
        <tissue evidence="6">Muscle</tissue>
    </source>
</reference>
<dbReference type="SUPFAM" id="SSF100895">
    <property type="entry name" value="Kazal-type serine protease inhibitors"/>
    <property type="match status" value="2"/>
</dbReference>
<comment type="caution">
    <text evidence="6">The sequence shown here is derived from an EMBL/GenBank/DDBJ whole genome shotgun (WGS) entry which is preliminary data.</text>
</comment>
<dbReference type="GO" id="GO:0004867">
    <property type="term" value="F:serine-type endopeptidase inhibitor activity"/>
    <property type="evidence" value="ECO:0007669"/>
    <property type="project" value="UniProtKB-KW"/>
</dbReference>
<dbReference type="PROSITE" id="PS51465">
    <property type="entry name" value="KAZAL_2"/>
    <property type="match status" value="2"/>
</dbReference>
<gene>
    <name evidence="6" type="ORF">V1264_022632</name>
    <name evidence="7" type="ORF">V1264_022635</name>
</gene>
<evidence type="ECO:0000256" key="3">
    <source>
        <dbReference type="ARBA" id="ARBA00023157"/>
    </source>
</evidence>
<dbReference type="Proteomes" id="UP001374579">
    <property type="component" value="Unassembled WGS sequence"/>
</dbReference>
<feature type="domain" description="Kazal-like" evidence="5">
    <location>
        <begin position="23"/>
        <end position="79"/>
    </location>
</feature>
<feature type="signal peptide" evidence="4">
    <location>
        <begin position="1"/>
        <end position="17"/>
    </location>
</feature>
<dbReference type="CDD" id="cd00104">
    <property type="entry name" value="KAZAL_FS"/>
    <property type="match status" value="2"/>
</dbReference>
<keyword evidence="3" id="KW-1015">Disulfide bond</keyword>
<dbReference type="InterPro" id="IPR050653">
    <property type="entry name" value="Prot_Inhib_GrowthFact_Antg"/>
</dbReference>
<dbReference type="GO" id="GO:0005576">
    <property type="term" value="C:extracellular region"/>
    <property type="evidence" value="ECO:0007669"/>
    <property type="project" value="TreeGrafter"/>
</dbReference>
<dbReference type="Pfam" id="PF07648">
    <property type="entry name" value="Kazal_2"/>
    <property type="match status" value="2"/>
</dbReference>
<name>A0AAN9AL52_9CAEN</name>
<keyword evidence="4" id="KW-0732">Signal</keyword>
<dbReference type="SMART" id="SM00280">
    <property type="entry name" value="KAZAL"/>
    <property type="match status" value="2"/>
</dbReference>
<accession>A0AAN9AL52</accession>
<dbReference type="PANTHER" id="PTHR10913">
    <property type="entry name" value="FOLLISTATIN-RELATED"/>
    <property type="match status" value="1"/>
</dbReference>
<organism evidence="6 8">
    <name type="scientific">Littorina saxatilis</name>
    <dbReference type="NCBI Taxonomy" id="31220"/>
    <lineage>
        <taxon>Eukaryota</taxon>
        <taxon>Metazoa</taxon>
        <taxon>Spiralia</taxon>
        <taxon>Lophotrochozoa</taxon>
        <taxon>Mollusca</taxon>
        <taxon>Gastropoda</taxon>
        <taxon>Caenogastropoda</taxon>
        <taxon>Littorinimorpha</taxon>
        <taxon>Littorinoidea</taxon>
        <taxon>Littorinidae</taxon>
        <taxon>Littorina</taxon>
    </lineage>
</organism>
<evidence type="ECO:0000256" key="2">
    <source>
        <dbReference type="ARBA" id="ARBA00022900"/>
    </source>
</evidence>
<dbReference type="PANTHER" id="PTHR10913:SF45">
    <property type="entry name" value="FOLLISTATIN, ISOFORM A-RELATED"/>
    <property type="match status" value="1"/>
</dbReference>
<evidence type="ECO:0000313" key="7">
    <source>
        <dbReference type="EMBL" id="KAK7088752.1"/>
    </source>
</evidence>
<evidence type="ECO:0000259" key="5">
    <source>
        <dbReference type="PROSITE" id="PS51465"/>
    </source>
</evidence>
<proteinExistence type="predicted"/>
<sequence length="147" mass="16073">MLLLITLTAFLVSCVVAAKPPQDPVDRTCQLIKDYHCDFFNPDPRCGTDGVTYSNMCQFSKAHCQVRELHVAHDGHCMTSGLGPGTLPGGQAVYDFFCKNLEHQQCGTDQEIVCGSDDVTYTNLCLFEKARCGNNSLTVASYLACPN</sequence>
<evidence type="ECO:0000256" key="1">
    <source>
        <dbReference type="ARBA" id="ARBA00022690"/>
    </source>
</evidence>
<dbReference type="InterPro" id="IPR002350">
    <property type="entry name" value="Kazal_dom"/>
</dbReference>
<evidence type="ECO:0000313" key="6">
    <source>
        <dbReference type="EMBL" id="KAK7088749.1"/>
    </source>
</evidence>
<dbReference type="Gene3D" id="3.30.60.30">
    <property type="match status" value="2"/>
</dbReference>
<dbReference type="EMBL" id="JBAMIC010004070">
    <property type="protein sequence ID" value="KAK7088749.1"/>
    <property type="molecule type" value="Genomic_DNA"/>
</dbReference>
<evidence type="ECO:0000256" key="4">
    <source>
        <dbReference type="SAM" id="SignalP"/>
    </source>
</evidence>
<dbReference type="AlphaFoldDB" id="A0AAN9AL52"/>
<feature type="domain" description="Kazal-like" evidence="5">
    <location>
        <begin position="92"/>
        <end position="147"/>
    </location>
</feature>
<dbReference type="InterPro" id="IPR036058">
    <property type="entry name" value="Kazal_dom_sf"/>
</dbReference>